<evidence type="ECO:0000256" key="2">
    <source>
        <dbReference type="ARBA" id="ARBA00022695"/>
    </source>
</evidence>
<evidence type="ECO:0000313" key="7">
    <source>
        <dbReference type="Proteomes" id="UP001424741"/>
    </source>
</evidence>
<evidence type="ECO:0000313" key="6">
    <source>
        <dbReference type="EMBL" id="GAA5494625.1"/>
    </source>
</evidence>
<dbReference type="Pfam" id="PF06144">
    <property type="entry name" value="DNA_pol3_delta"/>
    <property type="match status" value="1"/>
</dbReference>
<keyword evidence="3" id="KW-0235">DNA replication</keyword>
<comment type="caution">
    <text evidence="6">The sequence shown here is derived from an EMBL/GenBank/DDBJ whole genome shotgun (WGS) entry which is preliminary data.</text>
</comment>
<reference evidence="6 7" key="1">
    <citation type="submission" date="2024-02" db="EMBL/GenBank/DDBJ databases">
        <title>Rubritalea halochordaticola NBRC 107102.</title>
        <authorList>
            <person name="Ichikawa N."/>
            <person name="Katano-Makiyama Y."/>
            <person name="Hidaka K."/>
        </authorList>
    </citation>
    <scope>NUCLEOTIDE SEQUENCE [LARGE SCALE GENOMIC DNA]</scope>
    <source>
        <strain evidence="6 7">NBRC 107102</strain>
    </source>
</reference>
<gene>
    <name evidence="6" type="ORF">Rhal01_00788</name>
</gene>
<keyword evidence="1" id="KW-0808">Transferase</keyword>
<dbReference type="SUPFAM" id="SSF52540">
    <property type="entry name" value="P-loop containing nucleoside triphosphate hydrolases"/>
    <property type="match status" value="1"/>
</dbReference>
<dbReference type="Gene3D" id="3.40.50.300">
    <property type="entry name" value="P-loop containing nucleotide triphosphate hydrolases"/>
    <property type="match status" value="1"/>
</dbReference>
<dbReference type="NCBIfam" id="TIGR01128">
    <property type="entry name" value="holA"/>
    <property type="match status" value="1"/>
</dbReference>
<name>A0ABP9UW33_9BACT</name>
<dbReference type="EMBL" id="BAABRL010000002">
    <property type="protein sequence ID" value="GAA5494625.1"/>
    <property type="molecule type" value="Genomic_DNA"/>
</dbReference>
<dbReference type="Proteomes" id="UP001424741">
    <property type="component" value="Unassembled WGS sequence"/>
</dbReference>
<evidence type="ECO:0000256" key="1">
    <source>
        <dbReference type="ARBA" id="ARBA00022679"/>
    </source>
</evidence>
<dbReference type="InterPro" id="IPR027417">
    <property type="entry name" value="P-loop_NTPase"/>
</dbReference>
<protein>
    <recommendedName>
        <fullName evidence="5">DNA polymerase III delta N-terminal domain-containing protein</fullName>
    </recommendedName>
</protein>
<evidence type="ECO:0000256" key="3">
    <source>
        <dbReference type="ARBA" id="ARBA00022705"/>
    </source>
</evidence>
<dbReference type="PANTHER" id="PTHR34388:SF1">
    <property type="entry name" value="DNA POLYMERASE III SUBUNIT DELTA"/>
    <property type="match status" value="1"/>
</dbReference>
<keyword evidence="4" id="KW-0239">DNA-directed DNA polymerase</keyword>
<feature type="domain" description="DNA polymerase III delta N-terminal" evidence="5">
    <location>
        <begin position="3"/>
        <end position="135"/>
    </location>
</feature>
<evidence type="ECO:0000256" key="4">
    <source>
        <dbReference type="ARBA" id="ARBA00022932"/>
    </source>
</evidence>
<evidence type="ECO:0000259" key="5">
    <source>
        <dbReference type="Pfam" id="PF06144"/>
    </source>
</evidence>
<dbReference type="Gene3D" id="1.20.272.10">
    <property type="match status" value="1"/>
</dbReference>
<proteinExistence type="predicted"/>
<accession>A0ABP9UW33</accession>
<dbReference type="Gene3D" id="1.10.8.60">
    <property type="match status" value="1"/>
</dbReference>
<dbReference type="InterPro" id="IPR005790">
    <property type="entry name" value="DNA_polIII_delta"/>
</dbReference>
<sequence>MLHVFTGTDDGAVAEAALKHFNKIKPEDGDDFANDIIDGNADNAEHAYEISSSTIQALQTLPFFGGKKVVWLKRATFMGSDRTGEAERAKAGVEALLETLKQGLTDDIDFVLSTTGIDKRRAFYKWLKDNAKIIEHNKLDTSQDGWEEQVAQMVTKRASELNLEFDPEALELFVMLAGEDTRQIKVEIEKLDLYLGKDRRKVELEDIRAMVPLSRAGVVFEIGRALQKRDGVRALELIDQQLSRNESAIGILRASIIPTVRNLFMARAVMENVNAPVHNYRSFESALNNLPELEKAWLPQKKAGGVNVYPLFLSARDAKAFPLAALKKAMESCLDADRSLVTTGLDHRMILHRLVVELISSAKRRK</sequence>
<keyword evidence="2" id="KW-0548">Nucleotidyltransferase</keyword>
<dbReference type="PANTHER" id="PTHR34388">
    <property type="entry name" value="DNA POLYMERASE III SUBUNIT DELTA"/>
    <property type="match status" value="1"/>
</dbReference>
<organism evidence="6 7">
    <name type="scientific">Rubritalea halochordaticola</name>
    <dbReference type="NCBI Taxonomy" id="714537"/>
    <lineage>
        <taxon>Bacteria</taxon>
        <taxon>Pseudomonadati</taxon>
        <taxon>Verrucomicrobiota</taxon>
        <taxon>Verrucomicrobiia</taxon>
        <taxon>Verrucomicrobiales</taxon>
        <taxon>Rubritaleaceae</taxon>
        <taxon>Rubritalea</taxon>
    </lineage>
</organism>
<keyword evidence="7" id="KW-1185">Reference proteome</keyword>
<dbReference type="RefSeq" id="WP_346187555.1">
    <property type="nucleotide sequence ID" value="NZ_BAABRL010000002.1"/>
</dbReference>
<dbReference type="InterPro" id="IPR010372">
    <property type="entry name" value="DNA_pol3_delta_N"/>
</dbReference>